<proteinExistence type="predicted"/>
<dbReference type="OrthoDB" id="6340082at2759"/>
<evidence type="ECO:0000313" key="3">
    <source>
        <dbReference type="Proteomes" id="UP001153620"/>
    </source>
</evidence>
<name>A0A9N9WQ77_9DIPT</name>
<gene>
    <name evidence="2" type="ORF">CHIRRI_LOCUS4941</name>
</gene>
<organism evidence="2 3">
    <name type="scientific">Chironomus riparius</name>
    <dbReference type="NCBI Taxonomy" id="315576"/>
    <lineage>
        <taxon>Eukaryota</taxon>
        <taxon>Metazoa</taxon>
        <taxon>Ecdysozoa</taxon>
        <taxon>Arthropoda</taxon>
        <taxon>Hexapoda</taxon>
        <taxon>Insecta</taxon>
        <taxon>Pterygota</taxon>
        <taxon>Neoptera</taxon>
        <taxon>Endopterygota</taxon>
        <taxon>Diptera</taxon>
        <taxon>Nematocera</taxon>
        <taxon>Chironomoidea</taxon>
        <taxon>Chironomidae</taxon>
        <taxon>Chironominae</taxon>
        <taxon>Chironomus</taxon>
    </lineage>
</organism>
<dbReference type="Proteomes" id="UP001153620">
    <property type="component" value="Chromosome 2"/>
</dbReference>
<dbReference type="EMBL" id="OU895878">
    <property type="protein sequence ID" value="CAG9802025.1"/>
    <property type="molecule type" value="Genomic_DNA"/>
</dbReference>
<dbReference type="InterPro" id="IPR016186">
    <property type="entry name" value="C-type_lectin-like/link_sf"/>
</dbReference>
<dbReference type="PROSITE" id="PS50041">
    <property type="entry name" value="C_TYPE_LECTIN_2"/>
    <property type="match status" value="1"/>
</dbReference>
<evidence type="ECO:0000259" key="1">
    <source>
        <dbReference type="PROSITE" id="PS50041"/>
    </source>
</evidence>
<reference evidence="2" key="1">
    <citation type="submission" date="2022-01" db="EMBL/GenBank/DDBJ databases">
        <authorList>
            <person name="King R."/>
        </authorList>
    </citation>
    <scope>NUCLEOTIDE SEQUENCE</scope>
</reference>
<dbReference type="SUPFAM" id="SSF56436">
    <property type="entry name" value="C-type lectin-like"/>
    <property type="match status" value="1"/>
</dbReference>
<dbReference type="InterPro" id="IPR001304">
    <property type="entry name" value="C-type_lectin-like"/>
</dbReference>
<reference evidence="2" key="2">
    <citation type="submission" date="2022-10" db="EMBL/GenBank/DDBJ databases">
        <authorList>
            <consortium name="ENA_rothamsted_submissions"/>
            <consortium name="culmorum"/>
            <person name="King R."/>
        </authorList>
    </citation>
    <scope>NUCLEOTIDE SEQUENCE</scope>
</reference>
<dbReference type="Gene3D" id="3.10.100.10">
    <property type="entry name" value="Mannose-Binding Protein A, subunit A"/>
    <property type="match status" value="1"/>
</dbReference>
<keyword evidence="3" id="KW-1185">Reference proteome</keyword>
<protein>
    <recommendedName>
        <fullName evidence="1">C-type lectin domain-containing protein</fullName>
    </recommendedName>
</protein>
<sequence>MVPNIKSHISQYFLSRSSYSRPAWGESSSFCNSYGFEMLTLETLEEQQSFFMQLESSTYLRSLNYVWYWVDSIRVGPTTDWYWTKSGKKISFPIPWLSYQPDNYEGIEYCLNISKLTMNAKFGYADAKCDNNSNVA</sequence>
<accession>A0A9N9WQ77</accession>
<dbReference type="AlphaFoldDB" id="A0A9N9WQ77"/>
<evidence type="ECO:0000313" key="2">
    <source>
        <dbReference type="EMBL" id="CAG9802025.1"/>
    </source>
</evidence>
<dbReference type="CDD" id="cd00037">
    <property type="entry name" value="CLECT"/>
    <property type="match status" value="1"/>
</dbReference>
<feature type="domain" description="C-type lectin" evidence="1">
    <location>
        <begin position="12"/>
        <end position="136"/>
    </location>
</feature>
<dbReference type="InterPro" id="IPR016187">
    <property type="entry name" value="CTDL_fold"/>
</dbReference>